<dbReference type="GO" id="GO:0008312">
    <property type="term" value="F:7S RNA binding"/>
    <property type="evidence" value="ECO:0007669"/>
    <property type="project" value="InterPro"/>
</dbReference>
<dbReference type="InterPro" id="IPR019734">
    <property type="entry name" value="TPR_rpt"/>
</dbReference>
<dbReference type="GO" id="GO:0006614">
    <property type="term" value="P:SRP-dependent cotranslational protein targeting to membrane"/>
    <property type="evidence" value="ECO:0007669"/>
    <property type="project" value="UniProtKB-UniRule"/>
</dbReference>
<keyword evidence="6" id="KW-0256">Endoplasmic reticulum</keyword>
<dbReference type="Gene3D" id="1.25.40.10">
    <property type="entry name" value="Tetratricopeptide repeat domain"/>
    <property type="match status" value="2"/>
</dbReference>
<dbReference type="InParanoid" id="A0A163M888"/>
<keyword evidence="10" id="KW-0802">TPR repeat</keyword>
<evidence type="ECO:0000256" key="10">
    <source>
        <dbReference type="PROSITE-ProRule" id="PRU00339"/>
    </source>
</evidence>
<dbReference type="PANTHER" id="PTHR14094">
    <property type="entry name" value="SIGNAL RECOGNITION PARTICLE 72"/>
    <property type="match status" value="1"/>
</dbReference>
<dbReference type="OrthoDB" id="5421607at2759"/>
<protein>
    <recommendedName>
        <fullName evidence="4 9">Signal recognition particle subunit SRP72</fullName>
    </recommendedName>
</protein>
<evidence type="ECO:0000256" key="6">
    <source>
        <dbReference type="ARBA" id="ARBA00022824"/>
    </source>
</evidence>
<feature type="domain" description="Bacterial transcriptional activator" evidence="12">
    <location>
        <begin position="431"/>
        <end position="525"/>
    </location>
</feature>
<evidence type="ECO:0000313" key="15">
    <source>
        <dbReference type="Proteomes" id="UP000078561"/>
    </source>
</evidence>
<feature type="compositionally biased region" description="Basic residues" evidence="11">
    <location>
        <begin position="667"/>
        <end position="683"/>
    </location>
</feature>
<dbReference type="EMBL" id="LT553800">
    <property type="protein sequence ID" value="SAM02259.1"/>
    <property type="molecule type" value="Genomic_DNA"/>
</dbReference>
<dbReference type="SMART" id="SM00028">
    <property type="entry name" value="TPR"/>
    <property type="match status" value="5"/>
</dbReference>
<dbReference type="InterPro" id="IPR031545">
    <property type="entry name" value="SRP72_TPR-like"/>
</dbReference>
<dbReference type="AlphaFoldDB" id="A0A163M888"/>
<keyword evidence="5 9" id="KW-0963">Cytoplasm</keyword>
<feature type="compositionally biased region" description="Basic and acidic residues" evidence="11">
    <location>
        <begin position="586"/>
        <end position="607"/>
    </location>
</feature>
<dbReference type="GO" id="GO:0005786">
    <property type="term" value="C:signal recognition particle, endoplasmic reticulum targeting"/>
    <property type="evidence" value="ECO:0007669"/>
    <property type="project" value="UniProtKB-UniRule"/>
</dbReference>
<evidence type="ECO:0000256" key="3">
    <source>
        <dbReference type="ARBA" id="ARBA00007676"/>
    </source>
</evidence>
<comment type="subcellular location">
    <subcellularLocation>
        <location evidence="2 9">Cytoplasm</location>
    </subcellularLocation>
    <subcellularLocation>
        <location evidence="1">Endoplasmic reticulum</location>
    </subcellularLocation>
</comment>
<gene>
    <name evidence="14" type="primary">ABSGL_08038.1 scaffold 9578</name>
</gene>
<feature type="repeat" description="TPR" evidence="10">
    <location>
        <begin position="477"/>
        <end position="510"/>
    </location>
</feature>
<feature type="region of interest" description="Disordered" evidence="11">
    <location>
        <begin position="558"/>
        <end position="683"/>
    </location>
</feature>
<keyword evidence="15" id="KW-1185">Reference proteome</keyword>
<evidence type="ECO:0000256" key="4">
    <source>
        <dbReference type="ARBA" id="ARBA00018350"/>
    </source>
</evidence>
<feature type="compositionally biased region" description="Basic residues" evidence="11">
    <location>
        <begin position="608"/>
        <end position="618"/>
    </location>
</feature>
<evidence type="ECO:0000256" key="5">
    <source>
        <dbReference type="ARBA" id="ARBA00022490"/>
    </source>
</evidence>
<dbReference type="PROSITE" id="PS50005">
    <property type="entry name" value="TPR"/>
    <property type="match status" value="1"/>
</dbReference>
<evidence type="ECO:0000259" key="12">
    <source>
        <dbReference type="Pfam" id="PF03704"/>
    </source>
</evidence>
<feature type="domain" description="Signal recognition particle SRP72 subunit RNA-binding" evidence="13">
    <location>
        <begin position="566"/>
        <end position="609"/>
    </location>
</feature>
<feature type="region of interest" description="Disordered" evidence="11">
    <location>
        <begin position="454"/>
        <end position="479"/>
    </location>
</feature>
<dbReference type="InterPro" id="IPR026270">
    <property type="entry name" value="SRP72"/>
</dbReference>
<dbReference type="InterPro" id="IPR011990">
    <property type="entry name" value="TPR-like_helical_dom_sf"/>
</dbReference>
<dbReference type="Pfam" id="PF17004">
    <property type="entry name" value="SRP_TPR_like"/>
    <property type="match status" value="1"/>
</dbReference>
<keyword evidence="8 9" id="KW-0687">Ribonucleoprotein</keyword>
<dbReference type="InterPro" id="IPR013699">
    <property type="entry name" value="Signal_recog_part_SRP72_RNA-bd"/>
</dbReference>
<name>A0A163M888_ABSGL</name>
<sequence length="683" mass="75621">MASKEQQVASVITELSTSTHDYDDERSLSLCDQWLKLQGDNDTLALHCKIVTLIRLGKYHDALSLIGRKFRDNKEIDLTFEKLYCYYRTNQWQQAAELLDDAKATHPNNTAVRFLEAQLLYGQDKFQQAIDIYEPLLQELDEQDPMLSEVQVNLLAAKAGLGFLQPEADGVVDVDGLDYSGCEVTYNSASIHLAQGNYARAAELLELARKQCNERSKLQDVAQEEVDEDLAVIATQLAYTYQVQGRTKEALTIYQDVVNSKIHDGAVNAVIANNMMTIQNKDDLFDAAKKMKLATGKEADAKLKQYQKRIISRNEALLQMFMNKHGSCKETAQRLLKQYPDMDELYVILAAATYHQQHKADKAIEELKTYAKQHPASLAIRFAAVQLDLLSSQPAAALNTLEDYLDHVHDDVKATHRPAVVALQVWLYEQTGQAEKAMSVLDQASKYWKDNHQAGMPVSAKSSSSPSAESQQQQTTPSILKQTAAFKLKTGRYSDAAADYEQLVKADPTDTQAIAGLISAYAEVDPAKAEQYGDVLPPITANDTLNVDDLESVVPGVKKGYMKKDPSSDYVKAPKSKKKRAPLLPKDYDENKTPDPERWIATRDRSTYRAKGKAKKAASRGPQGMVMEGGGIGSTGSARLAGRQPASPEPAAVEPTKTEPAPSPSKPKPKQQQKKKKGGKGKW</sequence>
<organism evidence="14">
    <name type="scientific">Absidia glauca</name>
    <name type="common">Pin mould</name>
    <dbReference type="NCBI Taxonomy" id="4829"/>
    <lineage>
        <taxon>Eukaryota</taxon>
        <taxon>Fungi</taxon>
        <taxon>Fungi incertae sedis</taxon>
        <taxon>Mucoromycota</taxon>
        <taxon>Mucoromycotina</taxon>
        <taxon>Mucoromycetes</taxon>
        <taxon>Mucorales</taxon>
        <taxon>Cunninghamellaceae</taxon>
        <taxon>Absidia</taxon>
    </lineage>
</organism>
<dbReference type="InterPro" id="IPR005158">
    <property type="entry name" value="BTAD"/>
</dbReference>
<evidence type="ECO:0000313" key="14">
    <source>
        <dbReference type="EMBL" id="SAM02259.1"/>
    </source>
</evidence>
<dbReference type="GO" id="GO:0005783">
    <property type="term" value="C:endoplasmic reticulum"/>
    <property type="evidence" value="ECO:0007669"/>
    <property type="project" value="UniProtKB-SubCell"/>
</dbReference>
<dbReference type="OMA" id="NDMKVLA"/>
<dbReference type="SUPFAM" id="SSF48452">
    <property type="entry name" value="TPR-like"/>
    <property type="match status" value="2"/>
</dbReference>
<dbReference type="PIRSF" id="PIRSF038922">
    <property type="entry name" value="SRP72"/>
    <property type="match status" value="1"/>
</dbReference>
<comment type="similarity">
    <text evidence="3 9">Belongs to the SRP72 family.</text>
</comment>
<feature type="compositionally biased region" description="Low complexity" evidence="11">
    <location>
        <begin position="459"/>
        <end position="478"/>
    </location>
</feature>
<accession>A0A163M888</accession>
<evidence type="ECO:0000256" key="1">
    <source>
        <dbReference type="ARBA" id="ARBA00004240"/>
    </source>
</evidence>
<dbReference type="PANTHER" id="PTHR14094:SF9">
    <property type="entry name" value="SIGNAL RECOGNITION PARTICLE SUBUNIT SRP72"/>
    <property type="match status" value="1"/>
</dbReference>
<dbReference type="Pfam" id="PF03704">
    <property type="entry name" value="BTAD"/>
    <property type="match status" value="1"/>
</dbReference>
<evidence type="ECO:0000256" key="11">
    <source>
        <dbReference type="SAM" id="MobiDB-lite"/>
    </source>
</evidence>
<proteinExistence type="inferred from homology"/>
<dbReference type="GO" id="GO:0043022">
    <property type="term" value="F:ribosome binding"/>
    <property type="evidence" value="ECO:0007669"/>
    <property type="project" value="TreeGrafter"/>
</dbReference>
<evidence type="ECO:0000256" key="9">
    <source>
        <dbReference type="PIRNR" id="PIRNR038922"/>
    </source>
</evidence>
<reference evidence="14" key="1">
    <citation type="submission" date="2016-04" db="EMBL/GenBank/DDBJ databases">
        <authorList>
            <person name="Evans L.H."/>
            <person name="Alamgir A."/>
            <person name="Owens N."/>
            <person name="Weber N.D."/>
            <person name="Virtaneva K."/>
            <person name="Barbian K."/>
            <person name="Babar A."/>
            <person name="Rosenke K."/>
        </authorList>
    </citation>
    <scope>NUCLEOTIDE SEQUENCE [LARGE SCALE GENOMIC DNA]</scope>
    <source>
        <strain evidence="14">CBS 101.48</strain>
    </source>
</reference>
<dbReference type="Proteomes" id="UP000078561">
    <property type="component" value="Unassembled WGS sequence"/>
</dbReference>
<evidence type="ECO:0000259" key="13">
    <source>
        <dbReference type="Pfam" id="PF08492"/>
    </source>
</evidence>
<comment type="function">
    <text evidence="9">Component of the signal recognition particle (SRP) complex, a ribonucleoprotein complex that mediates the cotranslational targeting of secretory and membrane proteins to the endoplasmic reticulum (ER).</text>
</comment>
<evidence type="ECO:0000256" key="2">
    <source>
        <dbReference type="ARBA" id="ARBA00004496"/>
    </source>
</evidence>
<keyword evidence="7 9" id="KW-0733">Signal recognition particle</keyword>
<dbReference type="Pfam" id="PF08492">
    <property type="entry name" value="SRP72"/>
    <property type="match status" value="1"/>
</dbReference>
<evidence type="ECO:0000256" key="8">
    <source>
        <dbReference type="ARBA" id="ARBA00023274"/>
    </source>
</evidence>
<dbReference type="STRING" id="4829.A0A163M888"/>
<evidence type="ECO:0000256" key="7">
    <source>
        <dbReference type="ARBA" id="ARBA00023135"/>
    </source>
</evidence>
<dbReference type="FunCoup" id="A0A163M888">
    <property type="interactions" value="592"/>
</dbReference>